<dbReference type="EMBL" id="CP131060">
    <property type="protein sequence ID" value="WNY25213.1"/>
    <property type="molecule type" value="Genomic_DNA"/>
</dbReference>
<dbReference type="InterPro" id="IPR052917">
    <property type="entry name" value="Stress-Dev_Protein"/>
</dbReference>
<sequence>MIDYSEILKANSSGVLATQNDEKVDTRVVQCLFTEGSKAYFCTSCEKPMYDQLVRNPNVSFCVHPQNYSPVLSVSGKVTFVEDQALKARVLAVSPMSRNVYKTPDNPVFKVFYIEIEDVKTYSFADGTKHFTI</sequence>
<name>A0AA96V352_9EURY</name>
<evidence type="ECO:0000259" key="1">
    <source>
        <dbReference type="Pfam" id="PF01243"/>
    </source>
</evidence>
<organism evidence="2 3">
    <name type="scientific">Methanolapillus millepedarum</name>
    <dbReference type="NCBI Taxonomy" id="3028296"/>
    <lineage>
        <taxon>Archaea</taxon>
        <taxon>Methanobacteriati</taxon>
        <taxon>Methanobacteriota</taxon>
        <taxon>Stenosarchaea group</taxon>
        <taxon>Methanomicrobia</taxon>
        <taxon>Methanosarcinales</taxon>
        <taxon>Methanosarcinaceae</taxon>
        <taxon>Methanolapillus</taxon>
    </lineage>
</organism>
<dbReference type="PANTHER" id="PTHR34818">
    <property type="entry name" value="PROTEIN BLI-3"/>
    <property type="match status" value="1"/>
</dbReference>
<feature type="domain" description="Pyridoxamine 5'-phosphate oxidase N-terminal" evidence="1">
    <location>
        <begin position="5"/>
        <end position="121"/>
    </location>
</feature>
<dbReference type="GeneID" id="89229868"/>
<reference evidence="2 3" key="1">
    <citation type="submission" date="2023-07" db="EMBL/GenBank/DDBJ databases">
        <title>Closed genoem sequence of Methanosarcinaceae archaeon Ac7.</title>
        <authorList>
            <person name="Poehlein A."/>
            <person name="Protasov E."/>
            <person name="Platt K."/>
            <person name="Reeh H."/>
            <person name="Daniel R."/>
            <person name="Brune A."/>
        </authorList>
    </citation>
    <scope>NUCLEOTIDE SEQUENCE [LARGE SCALE GENOMIC DNA]</scope>
    <source>
        <strain evidence="2 3">Ac7</strain>
    </source>
</reference>
<evidence type="ECO:0000313" key="3">
    <source>
        <dbReference type="Proteomes" id="UP001303587"/>
    </source>
</evidence>
<proteinExistence type="predicted"/>
<dbReference type="SUPFAM" id="SSF50475">
    <property type="entry name" value="FMN-binding split barrel"/>
    <property type="match status" value="1"/>
</dbReference>
<dbReference type="Pfam" id="PF01243">
    <property type="entry name" value="PNPOx_N"/>
    <property type="match status" value="1"/>
</dbReference>
<dbReference type="Gene3D" id="2.30.110.10">
    <property type="entry name" value="Electron Transport, Fmn-binding Protein, Chain A"/>
    <property type="match status" value="1"/>
</dbReference>
<dbReference type="InterPro" id="IPR011576">
    <property type="entry name" value="Pyridox_Oxase_N"/>
</dbReference>
<keyword evidence="3" id="KW-1185">Reference proteome</keyword>
<dbReference type="PANTHER" id="PTHR34818:SF1">
    <property type="entry name" value="PROTEIN BLI-3"/>
    <property type="match status" value="1"/>
</dbReference>
<gene>
    <name evidence="2" type="ORF">MsAc7_07590</name>
</gene>
<evidence type="ECO:0000313" key="2">
    <source>
        <dbReference type="EMBL" id="WNY25213.1"/>
    </source>
</evidence>
<dbReference type="Proteomes" id="UP001303587">
    <property type="component" value="Chromosome"/>
</dbReference>
<dbReference type="InterPro" id="IPR012349">
    <property type="entry name" value="Split_barrel_FMN-bd"/>
</dbReference>
<dbReference type="AlphaFoldDB" id="A0AA96V352"/>
<accession>A0AA96V352</accession>
<protein>
    <recommendedName>
        <fullName evidence="1">Pyridoxamine 5'-phosphate oxidase N-terminal domain-containing protein</fullName>
    </recommendedName>
</protein>
<dbReference type="RefSeq" id="WP_338103246.1">
    <property type="nucleotide sequence ID" value="NZ_CP131060.1"/>
</dbReference>